<dbReference type="Proteomes" id="UP000191500">
    <property type="component" value="Unassembled WGS sequence"/>
</dbReference>
<accession>A0A1V6USI2</accession>
<dbReference type="EMBL" id="MDDG01000005">
    <property type="protein sequence ID" value="OQE41378.1"/>
    <property type="molecule type" value="Genomic_DNA"/>
</dbReference>
<feature type="compositionally biased region" description="Low complexity" evidence="1">
    <location>
        <begin position="262"/>
        <end position="285"/>
    </location>
</feature>
<name>A0A1V6USI2_9EURO</name>
<evidence type="ECO:0008006" key="4">
    <source>
        <dbReference type="Google" id="ProtNLM"/>
    </source>
</evidence>
<evidence type="ECO:0000256" key="1">
    <source>
        <dbReference type="SAM" id="MobiDB-lite"/>
    </source>
</evidence>
<comment type="caution">
    <text evidence="2">The sequence shown here is derived from an EMBL/GenBank/DDBJ whole genome shotgun (WGS) entry which is preliminary data.</text>
</comment>
<gene>
    <name evidence="2" type="ORF">PENCOP_c005G03927</name>
</gene>
<feature type="region of interest" description="Disordered" evidence="1">
    <location>
        <begin position="204"/>
        <end position="291"/>
    </location>
</feature>
<dbReference type="AlphaFoldDB" id="A0A1V6USI2"/>
<protein>
    <recommendedName>
        <fullName evidence="4">DRBM domain-containing protein</fullName>
    </recommendedName>
</protein>
<keyword evidence="3" id="KW-1185">Reference proteome</keyword>
<organism evidence="2 3">
    <name type="scientific">Penicillium coprophilum</name>
    <dbReference type="NCBI Taxonomy" id="36646"/>
    <lineage>
        <taxon>Eukaryota</taxon>
        <taxon>Fungi</taxon>
        <taxon>Dikarya</taxon>
        <taxon>Ascomycota</taxon>
        <taxon>Pezizomycotina</taxon>
        <taxon>Eurotiomycetes</taxon>
        <taxon>Eurotiomycetidae</taxon>
        <taxon>Eurotiales</taxon>
        <taxon>Aspergillaceae</taxon>
        <taxon>Penicillium</taxon>
    </lineage>
</organism>
<evidence type="ECO:0000313" key="3">
    <source>
        <dbReference type="Proteomes" id="UP000191500"/>
    </source>
</evidence>
<evidence type="ECO:0000313" key="2">
    <source>
        <dbReference type="EMBL" id="OQE41378.1"/>
    </source>
</evidence>
<proteinExistence type="predicted"/>
<reference evidence="3" key="1">
    <citation type="journal article" date="2017" name="Nat. Microbiol.">
        <title>Global analysis of biosynthetic gene clusters reveals vast potential of secondary metabolite production in Penicillium species.</title>
        <authorList>
            <person name="Nielsen J.C."/>
            <person name="Grijseels S."/>
            <person name="Prigent S."/>
            <person name="Ji B."/>
            <person name="Dainat J."/>
            <person name="Nielsen K.F."/>
            <person name="Frisvad J.C."/>
            <person name="Workman M."/>
            <person name="Nielsen J."/>
        </authorList>
    </citation>
    <scope>NUCLEOTIDE SEQUENCE [LARGE SCALE GENOMIC DNA]</scope>
    <source>
        <strain evidence="3">IBT 31321</strain>
    </source>
</reference>
<feature type="compositionally biased region" description="Low complexity" evidence="1">
    <location>
        <begin position="224"/>
        <end position="247"/>
    </location>
</feature>
<sequence length="400" mass="44486">MIQIMTQLRDQIQKFRDFMRPRRSRNYQASYGPAIIASQMEESASRTAENRRMFELEALKVLETFEMEGSHNSYDPDQLLSLRVWNDFLQKKVKEMKSITGSTPELPEMNRLILKDFDVIGAINQMTINDPHLKRPLDQARRESLFRALSLLLKSEALDDSNAVATLSQFCRYHPVIDSRDELFEAAVSPEQHFSQSTLVTTVCQPPGDIQRNTQQTDEGPVESGVSFGPFSSQSPSSLPGYQPPSGTQGNTEQTDEGPVESGVSFGPPSSQSPSSLPGYQSPSGTQGNTAQTDEAYVEAGVSFDSSSSQSTSTLPDYQPQNILQWTERPGEEQAYTIYLKELGDSEGFLPAYTPTQLSYTPSRWRVVAQYRGLSSSGEAISIKAAKHLASRGLWMQLRG</sequence>